<dbReference type="SUPFAM" id="SSF54637">
    <property type="entry name" value="Thioesterase/thiol ester dehydrase-isomerase"/>
    <property type="match status" value="1"/>
</dbReference>
<dbReference type="AlphaFoldDB" id="A0A2W5X0Z3"/>
<dbReference type="InterPro" id="IPR029069">
    <property type="entry name" value="HotDog_dom_sf"/>
</dbReference>
<dbReference type="EMBL" id="QKWH01000002">
    <property type="protein sequence ID" value="PZR54396.1"/>
    <property type="molecule type" value="Genomic_DNA"/>
</dbReference>
<dbReference type="GO" id="GO:0047617">
    <property type="term" value="F:fatty acyl-CoA hydrolase activity"/>
    <property type="evidence" value="ECO:0007669"/>
    <property type="project" value="TreeGrafter"/>
</dbReference>
<dbReference type="Proteomes" id="UP000248783">
    <property type="component" value="Unassembled WGS sequence"/>
</dbReference>
<keyword evidence="3" id="KW-1185">Reference proteome</keyword>
<accession>A0A2W5X0Z3</accession>
<protein>
    <submittedName>
        <fullName evidence="2">Acyl-CoA thioesterase</fullName>
    </submittedName>
</protein>
<proteinExistence type="predicted"/>
<organism evidence="2 3">
    <name type="scientific">Xylanimonas oleitrophica</name>
    <dbReference type="NCBI Taxonomy" id="2607479"/>
    <lineage>
        <taxon>Bacteria</taxon>
        <taxon>Bacillati</taxon>
        <taxon>Actinomycetota</taxon>
        <taxon>Actinomycetes</taxon>
        <taxon>Micrococcales</taxon>
        <taxon>Promicromonosporaceae</taxon>
        <taxon>Xylanimonas</taxon>
    </lineage>
</organism>
<dbReference type="CDD" id="cd00586">
    <property type="entry name" value="4HBT"/>
    <property type="match status" value="1"/>
</dbReference>
<comment type="caution">
    <text evidence="2">The sequence shown here is derived from an EMBL/GenBank/DDBJ whole genome shotgun (WGS) entry which is preliminary data.</text>
</comment>
<feature type="region of interest" description="Disordered" evidence="1">
    <location>
        <begin position="107"/>
        <end position="135"/>
    </location>
</feature>
<evidence type="ECO:0000313" key="2">
    <source>
        <dbReference type="EMBL" id="PZR54396.1"/>
    </source>
</evidence>
<dbReference type="PANTHER" id="PTHR31793:SF24">
    <property type="entry name" value="LONG-CHAIN ACYL-COA THIOESTERASE FADM"/>
    <property type="match status" value="1"/>
</dbReference>
<gene>
    <name evidence="2" type="ORF">DNL40_04485</name>
</gene>
<dbReference type="Pfam" id="PF13279">
    <property type="entry name" value="4HBT_2"/>
    <property type="match status" value="1"/>
</dbReference>
<reference evidence="2 3" key="1">
    <citation type="submission" date="2018-06" db="EMBL/GenBank/DDBJ databases">
        <title>Whole genome sequencing of a novel hydrocarbon degrading bacterial strain, PW21 isolated from oil contaminated produced water sample.</title>
        <authorList>
            <person name="Nagkirti P."/>
            <person name="Shaikh A."/>
            <person name="Gowdaman V."/>
            <person name="Engineer A.E."/>
            <person name="Dagar S."/>
            <person name="Dhakephalkar P.K."/>
        </authorList>
    </citation>
    <scope>NUCLEOTIDE SEQUENCE [LARGE SCALE GENOMIC DNA]</scope>
    <source>
        <strain evidence="2 3">PW21</strain>
    </source>
</reference>
<dbReference type="Gene3D" id="3.10.129.10">
    <property type="entry name" value="Hotdog Thioesterase"/>
    <property type="match status" value="1"/>
</dbReference>
<evidence type="ECO:0000256" key="1">
    <source>
        <dbReference type="SAM" id="MobiDB-lite"/>
    </source>
</evidence>
<sequence length="135" mass="15589">MQVRWSDVDLFGHVNNAAFLRYLDDARFSAFTRMGVDELGALTEALLVVVKHEIDYRAPLTFTQVPVVVEVWVPRIGRSSVDFCYRVTSGETEHLVARSRMVQLDRDTHRPRPFTDEERTAFEAHPGPELDLRSW</sequence>
<name>A0A2W5X0Z3_9MICO</name>
<dbReference type="PANTHER" id="PTHR31793">
    <property type="entry name" value="4-HYDROXYBENZOYL-COA THIOESTERASE FAMILY MEMBER"/>
    <property type="match status" value="1"/>
</dbReference>
<dbReference type="InterPro" id="IPR050563">
    <property type="entry name" value="4-hydroxybenzoyl-CoA_TE"/>
</dbReference>
<evidence type="ECO:0000313" key="3">
    <source>
        <dbReference type="Proteomes" id="UP000248783"/>
    </source>
</evidence>